<organism evidence="1 2">
    <name type="scientific">Roseivirga echinicomitans</name>
    <dbReference type="NCBI Taxonomy" id="296218"/>
    <lineage>
        <taxon>Bacteria</taxon>
        <taxon>Pseudomonadati</taxon>
        <taxon>Bacteroidota</taxon>
        <taxon>Cytophagia</taxon>
        <taxon>Cytophagales</taxon>
        <taxon>Roseivirgaceae</taxon>
        <taxon>Roseivirga</taxon>
    </lineage>
</organism>
<gene>
    <name evidence="1" type="ORF">AWN68_08050</name>
</gene>
<dbReference type="OrthoDB" id="982821at2"/>
<protein>
    <submittedName>
        <fullName evidence="1">Uncharacterized protein</fullName>
    </submittedName>
</protein>
<dbReference type="STRING" id="296218.AWN68_08050"/>
<reference evidence="1 2" key="1">
    <citation type="submission" date="2016-01" db="EMBL/GenBank/DDBJ databases">
        <title>Genome sequencing of Roseivirga echinicomitans KMM 6058.</title>
        <authorList>
            <person name="Selvaratnam C."/>
            <person name="Thevarajoo S."/>
            <person name="Goh K.M."/>
            <person name="Ee R."/>
            <person name="Chan K.-G."/>
            <person name="Chong C.S."/>
        </authorList>
    </citation>
    <scope>NUCLEOTIDE SEQUENCE [LARGE SCALE GENOMIC DNA]</scope>
    <source>
        <strain evidence="1 2">KMM 6058</strain>
    </source>
</reference>
<dbReference type="EMBL" id="LRDB01000045">
    <property type="protein sequence ID" value="KYG75487.1"/>
    <property type="molecule type" value="Genomic_DNA"/>
</dbReference>
<dbReference type="AlphaFoldDB" id="A0A150X9R7"/>
<evidence type="ECO:0000313" key="1">
    <source>
        <dbReference type="EMBL" id="KYG75487.1"/>
    </source>
</evidence>
<evidence type="ECO:0000313" key="2">
    <source>
        <dbReference type="Proteomes" id="UP000075615"/>
    </source>
</evidence>
<name>A0A150X9R7_9BACT</name>
<keyword evidence="2" id="KW-1185">Reference proteome</keyword>
<accession>A0A150X9R7</accession>
<dbReference type="RefSeq" id="WP_068416925.1">
    <property type="nucleotide sequence ID" value="NZ_LRDB01000045.1"/>
</dbReference>
<dbReference type="Proteomes" id="UP000075615">
    <property type="component" value="Unassembled WGS sequence"/>
</dbReference>
<comment type="caution">
    <text evidence="1">The sequence shown here is derived from an EMBL/GenBank/DDBJ whole genome shotgun (WGS) entry which is preliminary data.</text>
</comment>
<sequence length="184" mass="21176">MTEQEANELLTSRILNKKLHSIKVYNHHQPYPFVEDNEAVVVSAAVAFLFEDEPITFYWHLEDSIFNFSLAKVEVDEDWDDIEITNIDTFKNMEGDEVIEVAINWTYFQKLDENFEILEEKLYVPQEMVLSFSNGSQLQIACVDFNIDPVSNDLVNLSYHMSGGLLISAVPYTEIAAPVFNDIQ</sequence>
<proteinExistence type="predicted"/>